<dbReference type="STRING" id="172043.RM53_11150"/>
<gene>
    <name evidence="1" type="ORF">RM53_11150</name>
</gene>
<name>A0A0B4CR98_9CAUL</name>
<dbReference type="Proteomes" id="UP000031166">
    <property type="component" value="Unassembled WGS sequence"/>
</dbReference>
<comment type="caution">
    <text evidence="1">The sequence shown here is derived from an EMBL/GenBank/DDBJ whole genome shotgun (WGS) entry which is preliminary data.</text>
</comment>
<proteinExistence type="predicted"/>
<accession>A0A0B4CR98</accession>
<reference evidence="1 2" key="1">
    <citation type="submission" date="2014-12" db="EMBL/GenBank/DDBJ databases">
        <title>Genome sequencing of Brevundimonas nasdae TPW30.</title>
        <authorList>
            <person name="Tan P.W."/>
            <person name="Chan K.-G."/>
        </authorList>
    </citation>
    <scope>NUCLEOTIDE SEQUENCE [LARGE SCALE GENOMIC DNA]</scope>
    <source>
        <strain evidence="1 2">TPW30</strain>
    </source>
</reference>
<evidence type="ECO:0000313" key="1">
    <source>
        <dbReference type="EMBL" id="KIC56911.1"/>
    </source>
</evidence>
<dbReference type="AlphaFoldDB" id="A0A0B4CR98"/>
<dbReference type="EMBL" id="JWSY01000019">
    <property type="protein sequence ID" value="KIC56911.1"/>
    <property type="molecule type" value="Genomic_DNA"/>
</dbReference>
<sequence length="123" mass="13978">MGKGFEIFGWLVQIDGIWITANAIMDCYSHNSNVANLEAIVRRRLAEERIFILHHTYRPFAAIDNVQTEVGYTVGVDRHRPKDPFVAPDANATHISAKNHVGRRSDRYPAFSDWVGLKSEPDK</sequence>
<evidence type="ECO:0000313" key="2">
    <source>
        <dbReference type="Proteomes" id="UP000031166"/>
    </source>
</evidence>
<dbReference type="RefSeq" id="WP_039246789.1">
    <property type="nucleotide sequence ID" value="NZ_JWSY01000019.1"/>
</dbReference>
<protein>
    <submittedName>
        <fullName evidence="1">Uncharacterized protein</fullName>
    </submittedName>
</protein>
<organism evidence="1 2">
    <name type="scientific">Brevundimonas nasdae</name>
    <dbReference type="NCBI Taxonomy" id="172043"/>
    <lineage>
        <taxon>Bacteria</taxon>
        <taxon>Pseudomonadati</taxon>
        <taxon>Pseudomonadota</taxon>
        <taxon>Alphaproteobacteria</taxon>
        <taxon>Caulobacterales</taxon>
        <taxon>Caulobacteraceae</taxon>
        <taxon>Brevundimonas</taxon>
    </lineage>
</organism>